<accession>A0A4Z2FIB7</accession>
<evidence type="ECO:0000313" key="2">
    <source>
        <dbReference type="EMBL" id="TNN40899.1"/>
    </source>
</evidence>
<evidence type="ECO:0000256" key="1">
    <source>
        <dbReference type="SAM" id="MobiDB-lite"/>
    </source>
</evidence>
<keyword evidence="3" id="KW-1185">Reference proteome</keyword>
<feature type="compositionally biased region" description="Acidic residues" evidence="1">
    <location>
        <begin position="38"/>
        <end position="53"/>
    </location>
</feature>
<name>A0A4Z2FIB7_9TELE</name>
<organism evidence="2 3">
    <name type="scientific">Liparis tanakae</name>
    <name type="common">Tanaka's snailfish</name>
    <dbReference type="NCBI Taxonomy" id="230148"/>
    <lineage>
        <taxon>Eukaryota</taxon>
        <taxon>Metazoa</taxon>
        <taxon>Chordata</taxon>
        <taxon>Craniata</taxon>
        <taxon>Vertebrata</taxon>
        <taxon>Euteleostomi</taxon>
        <taxon>Actinopterygii</taxon>
        <taxon>Neopterygii</taxon>
        <taxon>Teleostei</taxon>
        <taxon>Neoteleostei</taxon>
        <taxon>Acanthomorphata</taxon>
        <taxon>Eupercaria</taxon>
        <taxon>Perciformes</taxon>
        <taxon>Cottioidei</taxon>
        <taxon>Cottales</taxon>
        <taxon>Liparidae</taxon>
        <taxon>Liparis</taxon>
    </lineage>
</organism>
<feature type="region of interest" description="Disordered" evidence="1">
    <location>
        <begin position="1"/>
        <end position="63"/>
    </location>
</feature>
<dbReference type="EMBL" id="SRLO01001150">
    <property type="protein sequence ID" value="TNN40899.1"/>
    <property type="molecule type" value="Genomic_DNA"/>
</dbReference>
<evidence type="ECO:0000313" key="3">
    <source>
        <dbReference type="Proteomes" id="UP000314294"/>
    </source>
</evidence>
<reference evidence="2 3" key="1">
    <citation type="submission" date="2019-03" db="EMBL/GenBank/DDBJ databases">
        <title>First draft genome of Liparis tanakae, snailfish: a comprehensive survey of snailfish specific genes.</title>
        <authorList>
            <person name="Kim W."/>
            <person name="Song I."/>
            <person name="Jeong J.-H."/>
            <person name="Kim D."/>
            <person name="Kim S."/>
            <person name="Ryu S."/>
            <person name="Song J.Y."/>
            <person name="Lee S.K."/>
        </authorList>
    </citation>
    <scope>NUCLEOTIDE SEQUENCE [LARGE SCALE GENOMIC DNA]</scope>
    <source>
        <tissue evidence="2">Muscle</tissue>
    </source>
</reference>
<dbReference type="Proteomes" id="UP000314294">
    <property type="component" value="Unassembled WGS sequence"/>
</dbReference>
<comment type="caution">
    <text evidence="2">The sequence shown here is derived from an EMBL/GenBank/DDBJ whole genome shotgun (WGS) entry which is preliminary data.</text>
</comment>
<gene>
    <name evidence="2" type="ORF">EYF80_048943</name>
</gene>
<dbReference type="AlphaFoldDB" id="A0A4Z2FIB7"/>
<sequence>MRRKRRRSWGVERRPRQASLLRSAEEEEAWQRKNGGWEMEEEKEEEEEEEEEEGGKRHWRPSGAYALHPDDGKSKHETELFSRRAIPLAVFRNESSGRRPIVKLLPPIVRQTDSGHFVFFRELFLHIRLQGQRNNMRPNRAVVHVAERLGYRSLIFMWASFVHSVRNRKAPGGVENTGYDAFRRS</sequence>
<proteinExistence type="predicted"/>
<protein>
    <submittedName>
        <fullName evidence="2">Uncharacterized protein</fullName>
    </submittedName>
</protein>